<dbReference type="GO" id="GO:0003723">
    <property type="term" value="F:RNA binding"/>
    <property type="evidence" value="ECO:0007669"/>
    <property type="project" value="UniProtKB-UniRule"/>
</dbReference>
<name>A0A6G9L5Z9_9RHAB</name>
<dbReference type="EMBL" id="MN520414">
    <property type="protein sequence ID" value="QIQ60845.1"/>
    <property type="molecule type" value="Viral_cRNA"/>
</dbReference>
<keyword evidence="4 9" id="KW-0946">Virion</keyword>
<protein>
    <recommendedName>
        <fullName evidence="1 9">Nucleoprotein</fullName>
        <shortName evidence="9">NP</shortName>
        <shortName evidence="9">Protein N</shortName>
    </recommendedName>
    <alternativeName>
        <fullName evidence="8 9">Nucleocapsid protein</fullName>
    </alternativeName>
</protein>
<dbReference type="InterPro" id="IPR004902">
    <property type="entry name" value="Rhabdo_ncap_2"/>
</dbReference>
<dbReference type="GO" id="GO:0019029">
    <property type="term" value="C:helical viral capsid"/>
    <property type="evidence" value="ECO:0007669"/>
    <property type="project" value="UniProtKB-UniRule"/>
</dbReference>
<feature type="compositionally biased region" description="Acidic residues" evidence="10">
    <location>
        <begin position="452"/>
        <end position="462"/>
    </location>
</feature>
<keyword evidence="3 9" id="KW-0167">Capsid protein</keyword>
<evidence type="ECO:0000256" key="8">
    <source>
        <dbReference type="ARBA" id="ARBA00033344"/>
    </source>
</evidence>
<keyword evidence="2 9" id="KW-1139">Helical capsid protein</keyword>
<evidence type="ECO:0000256" key="9">
    <source>
        <dbReference type="RuleBase" id="RU369108"/>
    </source>
</evidence>
<dbReference type="Proteomes" id="UP000677443">
    <property type="component" value="Segment"/>
</dbReference>
<dbReference type="GO" id="GO:0030430">
    <property type="term" value="C:host cell cytoplasm"/>
    <property type="evidence" value="ECO:0007669"/>
    <property type="project" value="UniProtKB-SubCell"/>
</dbReference>
<dbReference type="Pfam" id="PF03216">
    <property type="entry name" value="Rhabdo_ncap_2"/>
    <property type="match status" value="1"/>
</dbReference>
<evidence type="ECO:0000256" key="5">
    <source>
        <dbReference type="ARBA" id="ARBA00022884"/>
    </source>
</evidence>
<dbReference type="KEGG" id="vg:80536613"/>
<organism evidence="11 12">
    <name type="scientific">Peach virus 1</name>
    <dbReference type="NCBI Taxonomy" id="2721273"/>
    <lineage>
        <taxon>Viruses</taxon>
        <taxon>Riboviria</taxon>
        <taxon>Orthornavirae</taxon>
        <taxon>Negarnaviricota</taxon>
        <taxon>Haploviricotina</taxon>
        <taxon>Monjiviricetes</taxon>
        <taxon>Mononegavirales</taxon>
        <taxon>Rhabdoviridae</taxon>
        <taxon>Betarhabdovirinae</taxon>
        <taxon>Alphanucleorhabdovirus</taxon>
        <taxon>Alphanucleorhabdovirus pruni</taxon>
    </lineage>
</organism>
<evidence type="ECO:0000256" key="3">
    <source>
        <dbReference type="ARBA" id="ARBA00022561"/>
    </source>
</evidence>
<accession>A0A6G9L5Z9</accession>
<evidence type="ECO:0000313" key="12">
    <source>
        <dbReference type="Proteomes" id="UP000677443"/>
    </source>
</evidence>
<comment type="similarity">
    <text evidence="9">Belongs to the nucleorhabdovirus nucleocapsid protein family.</text>
</comment>
<keyword evidence="9" id="KW-1035">Host cytoplasm</keyword>
<evidence type="ECO:0000256" key="1">
    <source>
        <dbReference type="ARBA" id="ARBA00014389"/>
    </source>
</evidence>
<comment type="subcellular location">
    <subcellularLocation>
        <location evidence="9">Virion</location>
    </subcellularLocation>
    <subcellularLocation>
        <location evidence="9">Host cytoplasm</location>
    </subcellularLocation>
</comment>
<dbReference type="GO" id="GO:1990904">
    <property type="term" value="C:ribonucleoprotein complex"/>
    <property type="evidence" value="ECO:0007669"/>
    <property type="project" value="UniProtKB-UniRule"/>
</dbReference>
<evidence type="ECO:0000256" key="2">
    <source>
        <dbReference type="ARBA" id="ARBA00022497"/>
    </source>
</evidence>
<keyword evidence="7 9" id="KW-0687">Ribonucleoprotein</keyword>
<dbReference type="GeneID" id="80536613"/>
<evidence type="ECO:0000313" key="11">
    <source>
        <dbReference type="EMBL" id="QIQ60845.1"/>
    </source>
</evidence>
<feature type="region of interest" description="Disordered" evidence="10">
    <location>
        <begin position="420"/>
        <end position="468"/>
    </location>
</feature>
<keyword evidence="5 9" id="KW-0694">RNA-binding</keyword>
<keyword evidence="6 9" id="KW-0543">Viral nucleoprotein</keyword>
<reference evidence="11" key="1">
    <citation type="journal article" date="2020" name="Virus Res.">
        <title>Identification and characterization of a novel rhabdovirus infecting peach in China.</title>
        <authorList>
            <person name="Zhou J."/>
            <person name="Cao K."/>
            <person name="Zhang Z."/>
            <person name="Wang L."/>
            <person name="Li S."/>
        </authorList>
    </citation>
    <scope>NUCLEOTIDE SEQUENCE</scope>
    <source>
        <strain evidence="11">NSTT</strain>
    </source>
</reference>
<evidence type="ECO:0000256" key="7">
    <source>
        <dbReference type="ARBA" id="ARBA00023274"/>
    </source>
</evidence>
<dbReference type="RefSeq" id="YP_010798418.1">
    <property type="nucleotide sequence ID" value="NC_076448.1"/>
</dbReference>
<evidence type="ECO:0000256" key="4">
    <source>
        <dbReference type="ARBA" id="ARBA00022844"/>
    </source>
</evidence>
<evidence type="ECO:0000256" key="6">
    <source>
        <dbReference type="ARBA" id="ARBA00023086"/>
    </source>
</evidence>
<sequence length="468" mass="52357">MDGEAAYNIPQDYLDYVPEKYKSWSSRESIPVSSNRLPEAPWNEAEYLQKIELVRVGPLNDSEVKQQWSKVKTALDDGTFSEETLRELLELGLNLRGKRSTEKPLLSDKVPRTPFQYVSVLSKQPYSSGVSTASNTLVQLTLQAQETGQSSTMSQETTDSEARAICFICCFYMRLANKPPEHVEKALGPLKVSYSSLYGTGSTLLSKFNPNVSWAYTIHNGLRSSRLTSSTLGYRLACAEEVLKRTDDNYGICRMLLFQHLEMIGMQIYKMAINLMADMKMMSPGELLGWIEVPDSVETVENILKIATITDNPTRTPMTYHWKYSKLYNPAYFVNMNPSKNRFLAQVLAKLTNIRGLARTDDYADPTNMKAISGMDQNEKNKANHCARVIAEAYALKQTKSGKGVGLAYSIIHNITIERPQKRQRVDGDGSNPIPVPPPVQPQGSAPPPPDNNDDQMIDTEGFDAALL</sequence>
<keyword evidence="12" id="KW-1185">Reference proteome</keyword>
<comment type="function">
    <text evidence="9">Encapsidates the genome, protecting it from nucleases. The encapsidated genomic RNA is termed the nucleocapsid (NC) and serves as template for viral transcription and replication.</text>
</comment>
<dbReference type="GO" id="GO:0019013">
    <property type="term" value="C:viral nucleocapsid"/>
    <property type="evidence" value="ECO:0007669"/>
    <property type="project" value="UniProtKB-UniRule"/>
</dbReference>
<proteinExistence type="inferred from homology"/>
<evidence type="ECO:0000256" key="10">
    <source>
        <dbReference type="SAM" id="MobiDB-lite"/>
    </source>
</evidence>
<comment type="subunit">
    <text evidence="9">Homomultimerizes to form the nucleocapsid. Binds to viral genomic RNA.</text>
</comment>
<feature type="compositionally biased region" description="Pro residues" evidence="10">
    <location>
        <begin position="434"/>
        <end position="451"/>
    </location>
</feature>